<name>A0A6L2NJH7_TANCI</name>
<evidence type="ECO:0000256" key="1">
    <source>
        <dbReference type="SAM" id="MobiDB-lite"/>
    </source>
</evidence>
<dbReference type="Pfam" id="PF13650">
    <property type="entry name" value="Asp_protease_2"/>
    <property type="match status" value="1"/>
</dbReference>
<dbReference type="InterPro" id="IPR021109">
    <property type="entry name" value="Peptidase_aspartic_dom_sf"/>
</dbReference>
<sequence>MRHVRIHEWDKVPRKGPRGSLVVPNSSKASYEVSGAFEEKFSKNGNKKSTCFFKKDDQPSSSGVIYNCLEVMIVMSAYALLDWITDLRGEFMECKIRGIVNVRVHPKVELSFVLQNLKFNPELKRNFVSLGILEKIYTIKLQLGKVKVINGSRTVLSRIKGRILYTLQMTMQWRVSLMLVSNIKIVFHRFGTQDYEISARPHYRYWKSKTSFERSLGKLKFCDNYDFGKSRGVNFSVGRHTAHGVIKLKHETFGKFKEWKQLVENQTRRIVKKLRTYNVIEMPQQNGYDYQQQFSLVYDQEPSYNHNYNAKGDLMKSIQTFLEEFNYIPFGEKPKILLQAWYKCFAIQLAQPEDSNELFQKLIEDLQIINKEMAERNRPIFFNDNEDHYEVKNVVEQPTERRTRIIESLQNFRVIHKSSTSLKNKSQISLVHAIAPILSTKEPEYSPSMGYEHPNTTSETESDEIIKSGVEELVPILSENEVTLEDKRECDVLVCENSPICDDHYNIFSDSNNDDDISIDDDAFEDIEYVEASLPDPEIVSIKDESVVYHEEEEVYLEDIFQIQDIVLREKLLSINRLIANIESLNDNPTTDCVLNSSASFPISEESDNSLLNNSSLEFETFCDHTEETRSGEVERLINIMKNDISDDSSTDPLLEEADLFLVFDNLIQPGIEDFGYDSEGDIRFLEALLIDDSIPFPNNESSKSDFDNLSFPRPPPEPPDAKFDFELDIGEEISVVMNDSDELECIDPRDEFDDDDYSSFMFVIYSKVFTFLLSAESEDTIFDPGKDYAQTVKNSQNRAISNTRLEVYIKSWINGHFLQQSANEARNIKRFKVQGLGLVLDGQELAPTEGYEEAIVVLDITANNFEIKHDLLNLFQNKQFFGHDKEDPHAHICYFNKITSTMKFLGVPSTSVKLMLFLFSLDEAARIWLDKEPPRSILTWDDLVSKFINQFFPPSKTTNLRNKITSKAVVAKVSMSSSTPAVSSDVAELKDMVRALLLDKKNQAPAPATIKVVEQSCVTCGGAHSYQNYPATDANVYHDNIQAYVAQAAAANFSQGNTNARPPMVANQIRPPGFSPTQGQTMQNQLTNLTNMLSKFVNANTASSSGLGTLPRNTVTNPKEDLKGITTRSGAAYQGPTIPSSSSSTPPKVMNREIEVIKDTVPSTNNGGTEVIHPLVVQNFEPVVAPVSAPMPNQKTSIPFPSRRNDERWINTCNALADLGASINLMPHSVWKDLSLPKLTPTCMTLKLADQSITKPIGIANYVYVTVGKLQFPVDFVVLDFEPDLRVPLILGRSFLKTSHALIDVYQGEITLRVGKEC</sequence>
<evidence type="ECO:0000259" key="2">
    <source>
        <dbReference type="Pfam" id="PF03732"/>
    </source>
</evidence>
<dbReference type="EMBL" id="BKCJ010009312">
    <property type="protein sequence ID" value="GEU86386.1"/>
    <property type="molecule type" value="Genomic_DNA"/>
</dbReference>
<evidence type="ECO:0000313" key="3">
    <source>
        <dbReference type="EMBL" id="GEU86386.1"/>
    </source>
</evidence>
<gene>
    <name evidence="3" type="ORF">Tci_058364</name>
</gene>
<dbReference type="PANTHER" id="PTHR33067:SF35">
    <property type="entry name" value="ASPARTIC PEPTIDASE DDI1-TYPE DOMAIN-CONTAINING PROTEIN"/>
    <property type="match status" value="1"/>
</dbReference>
<comment type="caution">
    <text evidence="3">The sequence shown here is derived from an EMBL/GenBank/DDBJ whole genome shotgun (WGS) entry which is preliminary data.</text>
</comment>
<proteinExistence type="predicted"/>
<feature type="domain" description="Retrotransposon gag" evidence="2">
    <location>
        <begin position="917"/>
        <end position="966"/>
    </location>
</feature>
<feature type="region of interest" description="Disordered" evidence="1">
    <location>
        <begin position="444"/>
        <end position="463"/>
    </location>
</feature>
<reference evidence="3" key="1">
    <citation type="journal article" date="2019" name="Sci. Rep.">
        <title>Draft genome of Tanacetum cinerariifolium, the natural source of mosquito coil.</title>
        <authorList>
            <person name="Yamashiro T."/>
            <person name="Shiraishi A."/>
            <person name="Satake H."/>
            <person name="Nakayama K."/>
        </authorList>
    </citation>
    <scope>NUCLEOTIDE SEQUENCE</scope>
</reference>
<dbReference type="Pfam" id="PF03732">
    <property type="entry name" value="Retrotrans_gag"/>
    <property type="match status" value="1"/>
</dbReference>
<dbReference type="CDD" id="cd00303">
    <property type="entry name" value="retropepsin_like"/>
    <property type="match status" value="1"/>
</dbReference>
<dbReference type="InterPro" id="IPR005162">
    <property type="entry name" value="Retrotrans_gag_dom"/>
</dbReference>
<accession>A0A6L2NJH7</accession>
<organism evidence="3">
    <name type="scientific">Tanacetum cinerariifolium</name>
    <name type="common">Dalmatian daisy</name>
    <name type="synonym">Chrysanthemum cinerariifolium</name>
    <dbReference type="NCBI Taxonomy" id="118510"/>
    <lineage>
        <taxon>Eukaryota</taxon>
        <taxon>Viridiplantae</taxon>
        <taxon>Streptophyta</taxon>
        <taxon>Embryophyta</taxon>
        <taxon>Tracheophyta</taxon>
        <taxon>Spermatophyta</taxon>
        <taxon>Magnoliopsida</taxon>
        <taxon>eudicotyledons</taxon>
        <taxon>Gunneridae</taxon>
        <taxon>Pentapetalae</taxon>
        <taxon>asterids</taxon>
        <taxon>campanulids</taxon>
        <taxon>Asterales</taxon>
        <taxon>Asteraceae</taxon>
        <taxon>Asteroideae</taxon>
        <taxon>Anthemideae</taxon>
        <taxon>Anthemidinae</taxon>
        <taxon>Tanacetum</taxon>
    </lineage>
</organism>
<dbReference type="PANTHER" id="PTHR33067">
    <property type="entry name" value="RNA-DIRECTED DNA POLYMERASE-RELATED"/>
    <property type="match status" value="1"/>
</dbReference>
<dbReference type="Gene3D" id="2.40.70.10">
    <property type="entry name" value="Acid Proteases"/>
    <property type="match status" value="1"/>
</dbReference>
<protein>
    <submittedName>
        <fullName evidence="3">Zinc finger, CCHC-type</fullName>
    </submittedName>
</protein>